<evidence type="ECO:0000259" key="1">
    <source>
        <dbReference type="Pfam" id="PF25796"/>
    </source>
</evidence>
<feature type="domain" description="Probable ATP-binding protein BrxC 4th six-stranded beta-sheet" evidence="1">
    <location>
        <begin position="579"/>
        <end position="718"/>
    </location>
</feature>
<dbReference type="InterPro" id="IPR047679">
    <property type="entry name" value="BREX_BrxC"/>
</dbReference>
<dbReference type="AlphaFoldDB" id="Q0AYA0"/>
<dbReference type="RefSeq" id="WP_011640409.1">
    <property type="nucleotide sequence ID" value="NC_008346.1"/>
</dbReference>
<evidence type="ECO:0000313" key="2">
    <source>
        <dbReference type="EMBL" id="ABI68304.1"/>
    </source>
</evidence>
<keyword evidence="3" id="KW-1185">Reference proteome</keyword>
<organism evidence="2 3">
    <name type="scientific">Syntrophomonas wolfei subsp. wolfei (strain DSM 2245B / Goettingen)</name>
    <dbReference type="NCBI Taxonomy" id="335541"/>
    <lineage>
        <taxon>Bacteria</taxon>
        <taxon>Bacillati</taxon>
        <taxon>Bacillota</taxon>
        <taxon>Clostridia</taxon>
        <taxon>Eubacteriales</taxon>
        <taxon>Syntrophomonadaceae</taxon>
        <taxon>Syntrophomonas</taxon>
    </lineage>
</organism>
<protein>
    <recommendedName>
        <fullName evidence="1">Probable ATP-binding protein BrxC 4th six-stranded beta-sheet domain-containing protein</fullName>
    </recommendedName>
</protein>
<dbReference type="Pfam" id="PF25796">
    <property type="entry name" value="BREX_BrxC_4th"/>
    <property type="match status" value="1"/>
</dbReference>
<dbReference type="HOGENOM" id="CLU_270934_0_0_9"/>
<dbReference type="InterPro" id="IPR058036">
    <property type="entry name" value="BREX_BrxC_4th"/>
</dbReference>
<sequence>MKIKDSLTIDLTEDIKNVIDLEDHSEAEIQAEIENYIVTDGLARDYEDFAATFTSDIVETGVWISGFYGSGKSYFGKLLGYLLSNRSIAGTPARDRILQRFTGIRDEALIKNSIARLDPENCRVVFMDVAKQDTSKGLAFTLFRVFLKSLDLPENEHGILLYQLMINDNQTNIHDYIDKRMDKDWSKIQTRMLEYTKTAKSIYINAGNSESDYDNLMTTIRRDMDQFSASRLKDELSNYLQINTGEKIIFLFDEASEAITQQKFNLLDLEGISEALSSLGAKVWTIAIAQEKLDDVINNSNINKAQLTKVTDRFKTKIHLEATEVDIIIRNRLLNKKTAAEDKLRVHYNKNSGKISDHAALTGIGIIKTDTLDSYLTYYPFYQYQFNLLQNFLFGTKGYASSKVAARGMIITTYDILKRELAEKELFATATGWQINKQAQPQPPAHLVNRYDNAERILKERSSTISGRRLLETINFLNEAEVGPTTTISNIIKSYIDDPEDYHKVYEHIVKALDDLVEAKILLSTNNTYRITSDLEQRLLEEMNRFIVQGFVKKKNAVTAYKDSSFIKTLARITDSNLPYDFYISTDNDDELTNPALKELKIKVKSVYNQGDNRSADIETLKAQSQNDKDLIWLLPDNSSFPELDRLIDEIQRITYLEENYNNPQSEEAGIIRNFSTAKGEKENRVKELIERSLHNATAIYLYNTYQLDQDNWQTTLQNLQRNVIQNVYFKRLTAQLNDEVAGRVIKEANNTRLRTYFAGSEFQFFDAQGNFIGENLKAAEEILFKIKNTFADGDTLAKELGKPPTGFAFGTVISTVAALMRGAKIIAKYNGMEKFSWRDEGVSTIFSTAREFRKASFKAVAKSLSAQQKNDMVTILQESKCEQRIDKKIDWSTNDFDLANASKELAKMFCNKADEMRKQNPDFDLLFADINEQKKTLGEFTGVVSEANYIERAENFLTRKDTFTSAVKAIEKAEKFIHGKLPKLRQWYTFADGVKDELSKSARSSEILTRFISEFDNLYAQGVVKNYAALQETAQKIKDEYYALLSSAAGDMAGKYSQLKTAAEAVIEEINRLPTGLNDEALVKAETLLHYAEQRMLANVEIDFEVQDKHSHFTYSEMLSFIELYNTKKTELEIIRAGLIKKAPPEPKPGGPVPETITHTTRLPGLRLKVGRYKKWLQQEMHKLAAVSDNDEIEIRKG</sequence>
<dbReference type="NCBIfam" id="NF033441">
    <property type="entry name" value="BREX_BrxC"/>
    <property type="match status" value="1"/>
</dbReference>
<dbReference type="OrthoDB" id="3201900at2"/>
<evidence type="ECO:0000313" key="3">
    <source>
        <dbReference type="Proteomes" id="UP000001968"/>
    </source>
</evidence>
<accession>Q0AYA0</accession>
<dbReference type="KEGG" id="swo:Swol_0990"/>
<proteinExistence type="predicted"/>
<reference evidence="3" key="1">
    <citation type="journal article" date="2010" name="Environ. Microbiol.">
        <title>The genome of Syntrophomonas wolfei: new insights into syntrophic metabolism and biohydrogen production.</title>
        <authorList>
            <person name="Sieber J.R."/>
            <person name="Sims D.R."/>
            <person name="Han C."/>
            <person name="Kim E."/>
            <person name="Lykidis A."/>
            <person name="Lapidus A.L."/>
            <person name="McDonnald E."/>
            <person name="Rohlin L."/>
            <person name="Culley D.E."/>
            <person name="Gunsalus R."/>
            <person name="McInerney M.J."/>
        </authorList>
    </citation>
    <scope>NUCLEOTIDE SEQUENCE [LARGE SCALE GENOMIC DNA]</scope>
    <source>
        <strain evidence="3">DSM 2245B / Goettingen</strain>
    </source>
</reference>
<dbReference type="eggNOG" id="COG1196">
    <property type="taxonomic scope" value="Bacteria"/>
</dbReference>
<name>Q0AYA0_SYNWW</name>
<dbReference type="EMBL" id="CP000448">
    <property type="protein sequence ID" value="ABI68304.1"/>
    <property type="molecule type" value="Genomic_DNA"/>
</dbReference>
<dbReference type="STRING" id="335541.Swol_0990"/>
<gene>
    <name evidence="2" type="ordered locus">Swol_0990</name>
</gene>
<dbReference type="Proteomes" id="UP000001968">
    <property type="component" value="Chromosome"/>
</dbReference>